<feature type="coiled-coil region" evidence="2">
    <location>
        <begin position="10"/>
        <end position="82"/>
    </location>
</feature>
<protein>
    <recommendedName>
        <fullName evidence="1">UPF0335 protein HZ995_00435</fullName>
    </recommendedName>
</protein>
<evidence type="ECO:0000259" key="3">
    <source>
        <dbReference type="Pfam" id="PF10073"/>
    </source>
</evidence>
<dbReference type="EMBL" id="CP060010">
    <property type="protein sequence ID" value="QTN36032.1"/>
    <property type="molecule type" value="Genomic_DNA"/>
</dbReference>
<reference evidence="4" key="1">
    <citation type="submission" date="2020-07" db="EMBL/GenBank/DDBJ databases">
        <title>Genome sequences of bacteria associated with the marine, planktonic diatom Thalassiosira profunda strain ECT2AJA-044.</title>
        <authorList>
            <person name="Gargas C.B."/>
            <person name="Roberts W.R."/>
            <person name="Alverson A.J."/>
        </authorList>
    </citation>
    <scope>NUCLEOTIDE SEQUENCE</scope>
    <source>
        <strain evidence="4">ECT2AJA-044</strain>
    </source>
</reference>
<name>A0A975EPL4_9RHOB</name>
<dbReference type="AlphaFoldDB" id="A0A975EPL4"/>
<evidence type="ECO:0000256" key="2">
    <source>
        <dbReference type="SAM" id="Coils"/>
    </source>
</evidence>
<dbReference type="Pfam" id="PF10073">
    <property type="entry name" value="GapR_DNA-bd"/>
    <property type="match status" value="1"/>
</dbReference>
<gene>
    <name evidence="4" type="ORF">HZ995_00435</name>
</gene>
<comment type="similarity">
    <text evidence="1">Belongs to the UPF0335 family.</text>
</comment>
<dbReference type="Proteomes" id="UP000665026">
    <property type="component" value="Chromosome"/>
</dbReference>
<feature type="domain" description="GapR-like DNA-binding" evidence="3">
    <location>
        <begin position="13"/>
        <end position="84"/>
    </location>
</feature>
<dbReference type="HAMAP" id="MF_00797">
    <property type="entry name" value="UPF0335"/>
    <property type="match status" value="1"/>
</dbReference>
<dbReference type="KEGG" id="cact:HZ995_00435"/>
<keyword evidence="2" id="KW-0175">Coiled coil</keyword>
<evidence type="ECO:0000256" key="1">
    <source>
        <dbReference type="HAMAP-Rule" id="MF_00797"/>
    </source>
</evidence>
<dbReference type="RefSeq" id="WP_209356736.1">
    <property type="nucleotide sequence ID" value="NZ_CP060010.1"/>
</dbReference>
<evidence type="ECO:0000313" key="4">
    <source>
        <dbReference type="EMBL" id="QTN36032.1"/>
    </source>
</evidence>
<evidence type="ECO:0000313" key="5">
    <source>
        <dbReference type="Proteomes" id="UP000665026"/>
    </source>
</evidence>
<proteinExistence type="inferred from homology"/>
<accession>A0A975EPL4</accession>
<organism evidence="4 5">
    <name type="scientific">Cognatishimia activa</name>
    <dbReference type="NCBI Taxonomy" id="1715691"/>
    <lineage>
        <taxon>Bacteria</taxon>
        <taxon>Pseudomonadati</taxon>
        <taxon>Pseudomonadota</taxon>
        <taxon>Alphaproteobacteria</taxon>
        <taxon>Rhodobacterales</taxon>
        <taxon>Paracoccaceae</taxon>
        <taxon>Cognatishimia</taxon>
    </lineage>
</organism>
<dbReference type="InterPro" id="IPR018753">
    <property type="entry name" value="GapR-like"/>
</dbReference>
<sequence>MSEQVTDSSYRVTADELRQFIERFERLEQEKKDIMDHQKEVMAEAKGRGYDVKVMRKIIALRKRDQNDIAEEEAVLEMYKEALGMH</sequence>
<dbReference type="NCBIfam" id="NF010247">
    <property type="entry name" value="PRK13694.1"/>
    <property type="match status" value="1"/>
</dbReference>
<dbReference type="GO" id="GO:0003677">
    <property type="term" value="F:DNA binding"/>
    <property type="evidence" value="ECO:0007669"/>
    <property type="project" value="InterPro"/>
</dbReference>
<dbReference type="InterPro" id="IPR046367">
    <property type="entry name" value="GapR-like_DNA-bd"/>
</dbReference>